<dbReference type="Pfam" id="PF03119">
    <property type="entry name" value="DNA_ligase_ZBD"/>
    <property type="match status" value="1"/>
</dbReference>
<dbReference type="InterPro" id="IPR004150">
    <property type="entry name" value="NAD_DNA_ligase_OB"/>
</dbReference>
<dbReference type="InterPro" id="IPR012340">
    <property type="entry name" value="NA-bd_OB-fold"/>
</dbReference>
<evidence type="ECO:0000256" key="5">
    <source>
        <dbReference type="ARBA" id="ARBA00022833"/>
    </source>
</evidence>
<feature type="binding site" evidence="10">
    <location>
        <position position="181"/>
    </location>
    <ligand>
        <name>NAD(+)</name>
        <dbReference type="ChEBI" id="CHEBI:57540"/>
    </ligand>
</feature>
<dbReference type="NCBIfam" id="NF005932">
    <property type="entry name" value="PRK07956.1"/>
    <property type="match status" value="1"/>
</dbReference>
<evidence type="ECO:0000256" key="2">
    <source>
        <dbReference type="ARBA" id="ARBA00022705"/>
    </source>
</evidence>
<comment type="similarity">
    <text evidence="10">Belongs to the NAD-dependent DNA ligase family. LigA subfamily.</text>
</comment>
<comment type="function">
    <text evidence="10">DNA ligase that catalyzes the formation of phosphodiester linkages between 5'-phosphoryl and 3'-hydroxyl groups in double-stranded DNA using NAD as a coenzyme and as the energy source for the reaction. It is essential for DNA replication and repair of damaged DNA.</text>
</comment>
<proteinExistence type="inferred from homology"/>
<evidence type="ECO:0000256" key="3">
    <source>
        <dbReference type="ARBA" id="ARBA00022723"/>
    </source>
</evidence>
<keyword evidence="1 10" id="KW-0436">Ligase</keyword>
<evidence type="ECO:0000256" key="6">
    <source>
        <dbReference type="ARBA" id="ARBA00023027"/>
    </source>
</evidence>
<reference evidence="13" key="1">
    <citation type="submission" date="2016-10" db="EMBL/GenBank/DDBJ databases">
        <authorList>
            <person name="Varghese N."/>
            <person name="Submissions S."/>
        </authorList>
    </citation>
    <scope>NUCLEOTIDE SEQUENCE [LARGE SCALE GENOMIC DNA]</scope>
    <source>
        <strain evidence="13">XBD2006</strain>
    </source>
</reference>
<dbReference type="Proteomes" id="UP000183047">
    <property type="component" value="Unassembled WGS sequence"/>
</dbReference>
<feature type="binding site" evidence="10">
    <location>
        <position position="439"/>
    </location>
    <ligand>
        <name>Zn(2+)</name>
        <dbReference type="ChEBI" id="CHEBI:29105"/>
    </ligand>
</feature>
<dbReference type="InterPro" id="IPR013839">
    <property type="entry name" value="DNAligase_adenylation"/>
</dbReference>
<dbReference type="GO" id="GO:0003911">
    <property type="term" value="F:DNA ligase (NAD+) activity"/>
    <property type="evidence" value="ECO:0007669"/>
    <property type="project" value="UniProtKB-UniRule"/>
</dbReference>
<dbReference type="Pfam" id="PF12826">
    <property type="entry name" value="HHH_2"/>
    <property type="match status" value="1"/>
</dbReference>
<feature type="binding site" evidence="10">
    <location>
        <position position="296"/>
    </location>
    <ligand>
        <name>NAD(+)</name>
        <dbReference type="ChEBI" id="CHEBI:57540"/>
    </ligand>
</feature>
<dbReference type="CDD" id="cd17748">
    <property type="entry name" value="BRCT_DNA_ligase_like"/>
    <property type="match status" value="1"/>
</dbReference>
<dbReference type="PIRSF" id="PIRSF001604">
    <property type="entry name" value="LigA"/>
    <property type="match status" value="1"/>
</dbReference>
<dbReference type="AlphaFoldDB" id="A0A1G5AZ34"/>
<keyword evidence="3 10" id="KW-0479">Metal-binding</keyword>
<evidence type="ECO:0000256" key="1">
    <source>
        <dbReference type="ARBA" id="ARBA00022598"/>
    </source>
</evidence>
<dbReference type="Gene3D" id="3.40.50.10190">
    <property type="entry name" value="BRCT domain"/>
    <property type="match status" value="1"/>
</dbReference>
<evidence type="ECO:0000256" key="4">
    <source>
        <dbReference type="ARBA" id="ARBA00022763"/>
    </source>
</evidence>
<feature type="binding site" evidence="10">
    <location>
        <position position="117"/>
    </location>
    <ligand>
        <name>NAD(+)</name>
        <dbReference type="ChEBI" id="CHEBI:57540"/>
    </ligand>
</feature>
<evidence type="ECO:0000256" key="8">
    <source>
        <dbReference type="ARBA" id="ARBA00023211"/>
    </source>
</evidence>
<feature type="active site" description="N6-AMP-lysine intermediate" evidence="10">
    <location>
        <position position="119"/>
    </location>
</feature>
<dbReference type="Gene3D" id="6.20.10.30">
    <property type="match status" value="1"/>
</dbReference>
<evidence type="ECO:0000313" key="13">
    <source>
        <dbReference type="Proteomes" id="UP000183047"/>
    </source>
</evidence>
<evidence type="ECO:0000313" key="12">
    <source>
        <dbReference type="EMBL" id="SCX83102.1"/>
    </source>
</evidence>
<dbReference type="EMBL" id="FMUR01000004">
    <property type="protein sequence ID" value="SCX83102.1"/>
    <property type="molecule type" value="Genomic_DNA"/>
</dbReference>
<dbReference type="SUPFAM" id="SSF52113">
    <property type="entry name" value="BRCT domain"/>
    <property type="match status" value="1"/>
</dbReference>
<dbReference type="GO" id="GO:0006281">
    <property type="term" value="P:DNA repair"/>
    <property type="evidence" value="ECO:0007669"/>
    <property type="project" value="UniProtKB-KW"/>
</dbReference>
<dbReference type="GO" id="GO:0046872">
    <property type="term" value="F:metal ion binding"/>
    <property type="evidence" value="ECO:0007669"/>
    <property type="project" value="UniProtKB-KW"/>
</dbReference>
<dbReference type="STRING" id="185008.bhn_I1388"/>
<keyword evidence="13" id="KW-1185">Reference proteome</keyword>
<dbReference type="InterPro" id="IPR001357">
    <property type="entry name" value="BRCT_dom"/>
</dbReference>
<dbReference type="OrthoDB" id="9759736at2"/>
<dbReference type="InterPro" id="IPR013840">
    <property type="entry name" value="DNAligase_N"/>
</dbReference>
<dbReference type="InterPro" id="IPR001679">
    <property type="entry name" value="DNA_ligase"/>
</dbReference>
<keyword evidence="6 10" id="KW-0520">NAD</keyword>
<protein>
    <recommendedName>
        <fullName evidence="10">DNA ligase</fullName>
        <ecNumber evidence="10">6.5.1.2</ecNumber>
    </recommendedName>
    <alternativeName>
        <fullName evidence="10">Polydeoxyribonucleotide synthase [NAD(+)]</fullName>
    </alternativeName>
</protein>
<accession>A0A1G5AZ34</accession>
<comment type="catalytic activity">
    <reaction evidence="9 10">
        <text>NAD(+) + (deoxyribonucleotide)n-3'-hydroxyl + 5'-phospho-(deoxyribonucleotide)m = (deoxyribonucleotide)n+m + AMP + beta-nicotinamide D-nucleotide.</text>
        <dbReference type="EC" id="6.5.1.2"/>
    </reaction>
</comment>
<dbReference type="SMART" id="SM00292">
    <property type="entry name" value="BRCT"/>
    <property type="match status" value="1"/>
</dbReference>
<feature type="domain" description="BRCT" evidence="11">
    <location>
        <begin position="600"/>
        <end position="680"/>
    </location>
</feature>
<dbReference type="NCBIfam" id="TIGR00575">
    <property type="entry name" value="dnlj"/>
    <property type="match status" value="1"/>
</dbReference>
<keyword evidence="7 10" id="KW-0234">DNA repair</keyword>
<dbReference type="PANTHER" id="PTHR23389:SF9">
    <property type="entry name" value="DNA LIGASE"/>
    <property type="match status" value="1"/>
</dbReference>
<dbReference type="InterPro" id="IPR036420">
    <property type="entry name" value="BRCT_dom_sf"/>
</dbReference>
<dbReference type="SUPFAM" id="SSF47781">
    <property type="entry name" value="RuvA domain 2-like"/>
    <property type="match status" value="1"/>
</dbReference>
<dbReference type="EC" id="6.5.1.2" evidence="10"/>
<dbReference type="GO" id="GO:0005829">
    <property type="term" value="C:cytosol"/>
    <property type="evidence" value="ECO:0007669"/>
    <property type="project" value="TreeGrafter"/>
</dbReference>
<feature type="binding site" evidence="10">
    <location>
        <position position="146"/>
    </location>
    <ligand>
        <name>NAD(+)</name>
        <dbReference type="ChEBI" id="CHEBI:57540"/>
    </ligand>
</feature>
<keyword evidence="5 10" id="KW-0862">Zinc</keyword>
<sequence length="680" mass="75548">MSLNQDTDLIKKEYEGLVKTIKYHMDLYYNQDEPEISDYEYDMMMKRLKEIEKEHPEFVKKDSPSRIVGGVAKREAGVKITHNVPMLSIEDVFSKEEVSEWIGKVTARHSDAVFSVEQKIDGLSLSLRYNRDESDGKLHLKTAETRGDGYIGEDVTENALVIPDVKKVIDLPYEYLELRGEVYMSHEDFDKYNEIQEKLGKKLAANPRNLAAGTLRQLDPQVTKERGLRMFVFNVQDGPAEVKSSHVEGLDILEKAGVKTVYHRACGSADEVISAIDDIGNMRENLDFDLDGAVIKIDTTSWREEFSTSSKYSSGHIAYKYPPEERVVVMDEILVDVGRTGKLTFTGSFHDKETGKAARLCGTSVSRATLHNQDYINEMQVGIGGEYKLFKSGEIIPKLNGCVKAPDEVYKAPKTCPVCGGVLVREEDTADIRCINPICPAQVTRTIAYFTSRDAMNIMGLGDTLVDALVSGGYLNNYADIYSLNEHRDELIEKGIIGKEKNTDKLLGEIEKSKSNDAVRLLTGLAIRNVGKSTAREIMKHFDNIMDLSKVTKDGFLQIPDIGETTAGDLYEFFHDEKNLAVLSKMQTLGVNMEATRDEDASDIFAGKTIVVTGTLPTLGRKEAEELIVKNGGKASGSVSKKTSFVLAGEAAGSKLTKANDLGIKVIDETEFMEMIKNAN</sequence>
<dbReference type="Pfam" id="PF00533">
    <property type="entry name" value="BRCT"/>
    <property type="match status" value="1"/>
</dbReference>
<feature type="binding site" evidence="10">
    <location>
        <position position="419"/>
    </location>
    <ligand>
        <name>Zn(2+)</name>
        <dbReference type="ChEBI" id="CHEBI:29105"/>
    </ligand>
</feature>
<dbReference type="Gene3D" id="3.30.470.30">
    <property type="entry name" value="DNA ligase/mRNA capping enzyme"/>
    <property type="match status" value="1"/>
</dbReference>
<evidence type="ECO:0000256" key="9">
    <source>
        <dbReference type="ARBA" id="ARBA00034005"/>
    </source>
</evidence>
<name>A0A1G5AZ34_9FIRM</name>
<dbReference type="Pfam" id="PF01653">
    <property type="entry name" value="DNA_ligase_aden"/>
    <property type="match status" value="1"/>
</dbReference>
<organism evidence="12 13">
    <name type="scientific">Butyrivibrio hungatei</name>
    <dbReference type="NCBI Taxonomy" id="185008"/>
    <lineage>
        <taxon>Bacteria</taxon>
        <taxon>Bacillati</taxon>
        <taxon>Bacillota</taxon>
        <taxon>Clostridia</taxon>
        <taxon>Lachnospirales</taxon>
        <taxon>Lachnospiraceae</taxon>
        <taxon>Butyrivibrio</taxon>
    </lineage>
</organism>
<keyword evidence="4 10" id="KW-0227">DNA damage</keyword>
<dbReference type="HAMAP" id="MF_01588">
    <property type="entry name" value="DNA_ligase_A"/>
    <property type="match status" value="1"/>
</dbReference>
<dbReference type="SMART" id="SM00532">
    <property type="entry name" value="LIGANc"/>
    <property type="match status" value="1"/>
</dbReference>
<dbReference type="RefSeq" id="WP_074461240.1">
    <property type="nucleotide sequence ID" value="NZ_FMUR01000004.1"/>
</dbReference>
<dbReference type="Gene3D" id="1.10.150.20">
    <property type="entry name" value="5' to 3' exonuclease, C-terminal subdomain"/>
    <property type="match status" value="2"/>
</dbReference>
<dbReference type="InterPro" id="IPR010994">
    <property type="entry name" value="RuvA_2-like"/>
</dbReference>
<feature type="binding site" evidence="10">
    <location>
        <begin position="38"/>
        <end position="42"/>
    </location>
    <ligand>
        <name>NAD(+)</name>
        <dbReference type="ChEBI" id="CHEBI:57540"/>
    </ligand>
</feature>
<dbReference type="Gene3D" id="2.40.50.140">
    <property type="entry name" value="Nucleic acid-binding proteins"/>
    <property type="match status" value="1"/>
</dbReference>
<dbReference type="CDD" id="cd00114">
    <property type="entry name" value="LIGANc"/>
    <property type="match status" value="1"/>
</dbReference>
<keyword evidence="2 10" id="KW-0235">DNA replication</keyword>
<dbReference type="Gene3D" id="1.10.287.610">
    <property type="entry name" value="Helix hairpin bin"/>
    <property type="match status" value="1"/>
</dbReference>
<dbReference type="PANTHER" id="PTHR23389">
    <property type="entry name" value="CHROMOSOME TRANSMISSION FIDELITY FACTOR 18"/>
    <property type="match status" value="1"/>
</dbReference>
<feature type="binding site" evidence="10">
    <location>
        <begin position="88"/>
        <end position="89"/>
    </location>
    <ligand>
        <name>NAD(+)</name>
        <dbReference type="ChEBI" id="CHEBI:57540"/>
    </ligand>
</feature>
<dbReference type="SUPFAM" id="SSF56091">
    <property type="entry name" value="DNA ligase/mRNA capping enzyme, catalytic domain"/>
    <property type="match status" value="1"/>
</dbReference>
<dbReference type="GO" id="GO:0006260">
    <property type="term" value="P:DNA replication"/>
    <property type="evidence" value="ECO:0007669"/>
    <property type="project" value="UniProtKB-KW"/>
</dbReference>
<keyword evidence="8 10" id="KW-0464">Manganese</keyword>
<evidence type="ECO:0000256" key="10">
    <source>
        <dbReference type="HAMAP-Rule" id="MF_01588"/>
    </source>
</evidence>
<comment type="cofactor">
    <cofactor evidence="10">
        <name>Mg(2+)</name>
        <dbReference type="ChEBI" id="CHEBI:18420"/>
    </cofactor>
    <cofactor evidence="10">
        <name>Mn(2+)</name>
        <dbReference type="ChEBI" id="CHEBI:29035"/>
    </cofactor>
</comment>
<feature type="binding site" evidence="10">
    <location>
        <position position="434"/>
    </location>
    <ligand>
        <name>Zn(2+)</name>
        <dbReference type="ChEBI" id="CHEBI:29105"/>
    </ligand>
</feature>
<dbReference type="InterPro" id="IPR041663">
    <property type="entry name" value="DisA/LigA_HHH"/>
</dbReference>
<keyword evidence="10" id="KW-0460">Magnesium</keyword>
<dbReference type="Pfam" id="PF03120">
    <property type="entry name" value="OB_DNA_ligase"/>
    <property type="match status" value="1"/>
</dbReference>
<dbReference type="SUPFAM" id="SSF50249">
    <property type="entry name" value="Nucleic acid-binding proteins"/>
    <property type="match status" value="1"/>
</dbReference>
<dbReference type="InterPro" id="IPR004149">
    <property type="entry name" value="Znf_DNAligase_C4"/>
</dbReference>
<dbReference type="PROSITE" id="PS50172">
    <property type="entry name" value="BRCT"/>
    <property type="match status" value="1"/>
</dbReference>
<evidence type="ECO:0000259" key="11">
    <source>
        <dbReference type="PROSITE" id="PS50172"/>
    </source>
</evidence>
<feature type="binding site" evidence="10">
    <location>
        <position position="416"/>
    </location>
    <ligand>
        <name>Zn(2+)</name>
        <dbReference type="ChEBI" id="CHEBI:29105"/>
    </ligand>
</feature>
<gene>
    <name evidence="10" type="primary">ligA</name>
    <name evidence="12" type="ORF">SAMN02910451_00441</name>
</gene>
<evidence type="ECO:0000256" key="7">
    <source>
        <dbReference type="ARBA" id="ARBA00023204"/>
    </source>
</evidence>
<feature type="binding site" evidence="10">
    <location>
        <position position="320"/>
    </location>
    <ligand>
        <name>NAD(+)</name>
        <dbReference type="ChEBI" id="CHEBI:57540"/>
    </ligand>
</feature>